<sequence length="194" mass="22747">QIKELENDFKDIIEHIYDMPQVRLQELLSNIDDKEGILCQYQYRVLLQFEKAVFHMGFIHQYWFKLILAKMSSYIIIAQRVKSHTSKSLHYIDQTQTQNVYISTIQKKANKRIKLMSIAKTSIQITIAEGVMPELTKLLIQFIIKSLSNSENNKQYSLSNSVSCNLPKITNLEYYKPRDCSSKYLKLSTKENNN</sequence>
<evidence type="ECO:0000313" key="1">
    <source>
        <dbReference type="EMBL" id="CAG8827697.1"/>
    </source>
</evidence>
<accession>A0ABN7WCW7</accession>
<reference evidence="1 2" key="1">
    <citation type="submission" date="2021-06" db="EMBL/GenBank/DDBJ databases">
        <authorList>
            <person name="Kallberg Y."/>
            <person name="Tangrot J."/>
            <person name="Rosling A."/>
        </authorList>
    </citation>
    <scope>NUCLEOTIDE SEQUENCE [LARGE SCALE GENOMIC DNA]</scope>
    <source>
        <strain evidence="1 2">120-4 pot B 10/14</strain>
    </source>
</reference>
<dbReference type="EMBL" id="CAJVQB010039779">
    <property type="protein sequence ID" value="CAG8827697.1"/>
    <property type="molecule type" value="Genomic_DNA"/>
</dbReference>
<dbReference type="Proteomes" id="UP000789901">
    <property type="component" value="Unassembled WGS sequence"/>
</dbReference>
<evidence type="ECO:0000313" key="2">
    <source>
        <dbReference type="Proteomes" id="UP000789901"/>
    </source>
</evidence>
<organism evidence="1 2">
    <name type="scientific">Gigaspora margarita</name>
    <dbReference type="NCBI Taxonomy" id="4874"/>
    <lineage>
        <taxon>Eukaryota</taxon>
        <taxon>Fungi</taxon>
        <taxon>Fungi incertae sedis</taxon>
        <taxon>Mucoromycota</taxon>
        <taxon>Glomeromycotina</taxon>
        <taxon>Glomeromycetes</taxon>
        <taxon>Diversisporales</taxon>
        <taxon>Gigasporaceae</taxon>
        <taxon>Gigaspora</taxon>
    </lineage>
</organism>
<protein>
    <submittedName>
        <fullName evidence="1">10179_t:CDS:1</fullName>
    </submittedName>
</protein>
<keyword evidence="2" id="KW-1185">Reference proteome</keyword>
<feature type="non-terminal residue" evidence="1">
    <location>
        <position position="1"/>
    </location>
</feature>
<name>A0ABN7WCW7_GIGMA</name>
<comment type="caution">
    <text evidence="1">The sequence shown here is derived from an EMBL/GenBank/DDBJ whole genome shotgun (WGS) entry which is preliminary data.</text>
</comment>
<proteinExistence type="predicted"/>
<gene>
    <name evidence="1" type="ORF">GMARGA_LOCUS29484</name>
</gene>